<gene>
    <name evidence="1" type="ORF">BJ991_002639</name>
</gene>
<dbReference type="Gene3D" id="1.20.120.450">
    <property type="entry name" value="dinb family like domain"/>
    <property type="match status" value="1"/>
</dbReference>
<keyword evidence="2" id="KW-1185">Reference proteome</keyword>
<comment type="caution">
    <text evidence="1">The sequence shown here is derived from an EMBL/GenBank/DDBJ whole genome shotgun (WGS) entry which is preliminary data.</text>
</comment>
<dbReference type="Pfam" id="PF08020">
    <property type="entry name" value="DUF1706"/>
    <property type="match status" value="1"/>
</dbReference>
<dbReference type="PANTHER" id="PTHR40658:SF4">
    <property type="entry name" value="HYPOTHETICAL CYTOSOLIC PROTEIN"/>
    <property type="match status" value="1"/>
</dbReference>
<dbReference type="PANTHER" id="PTHR40658">
    <property type="match status" value="1"/>
</dbReference>
<accession>A0A7Y9GQ75</accession>
<dbReference type="InterPro" id="IPR034660">
    <property type="entry name" value="DinB/YfiT-like"/>
</dbReference>
<dbReference type="InterPro" id="IPR012550">
    <property type="entry name" value="DUF1706"/>
</dbReference>
<evidence type="ECO:0008006" key="3">
    <source>
        <dbReference type="Google" id="ProtNLM"/>
    </source>
</evidence>
<evidence type="ECO:0000313" key="1">
    <source>
        <dbReference type="EMBL" id="NYE20611.1"/>
    </source>
</evidence>
<dbReference type="SUPFAM" id="SSF109854">
    <property type="entry name" value="DinB/YfiT-like putative metalloenzymes"/>
    <property type="match status" value="1"/>
</dbReference>
<organism evidence="1 2">
    <name type="scientific">Microbacterium immunditiarum</name>
    <dbReference type="NCBI Taxonomy" id="337480"/>
    <lineage>
        <taxon>Bacteria</taxon>
        <taxon>Bacillati</taxon>
        <taxon>Actinomycetota</taxon>
        <taxon>Actinomycetes</taxon>
        <taxon>Micrococcales</taxon>
        <taxon>Microbacteriaceae</taxon>
        <taxon>Microbacterium</taxon>
    </lineage>
</organism>
<dbReference type="AlphaFoldDB" id="A0A7Y9GQ75"/>
<reference evidence="1 2" key="1">
    <citation type="submission" date="2020-07" db="EMBL/GenBank/DDBJ databases">
        <title>Sequencing the genomes of 1000 actinobacteria strains.</title>
        <authorList>
            <person name="Klenk H.-P."/>
        </authorList>
    </citation>
    <scope>NUCLEOTIDE SEQUENCE [LARGE SCALE GENOMIC DNA]</scope>
    <source>
        <strain evidence="1 2">DSM 24662</strain>
    </source>
</reference>
<evidence type="ECO:0000313" key="2">
    <source>
        <dbReference type="Proteomes" id="UP000576969"/>
    </source>
</evidence>
<protein>
    <recommendedName>
        <fullName evidence="3">ClbS/DfsB family four-helix bundle protein</fullName>
    </recommendedName>
</protein>
<name>A0A7Y9GQ75_9MICO</name>
<dbReference type="Proteomes" id="UP000576969">
    <property type="component" value="Unassembled WGS sequence"/>
</dbReference>
<dbReference type="EMBL" id="JACCBV010000001">
    <property type="protein sequence ID" value="NYE20611.1"/>
    <property type="molecule type" value="Genomic_DNA"/>
</dbReference>
<proteinExistence type="predicted"/>
<dbReference type="RefSeq" id="WP_179490689.1">
    <property type="nucleotide sequence ID" value="NZ_JACCBV010000001.1"/>
</dbReference>
<sequence>MVDFTRDELLERNDEEFEALMALIDSLPPERLDEEFAGDARDRNVRDVVAHLHAWHILFEGWYAEGTTGGIPAIPADGYSWSQLAELNEDLRQQWQGTSLHDLLALLKASHQSLQADVALHSDSELSDADSHPWTQGSPLGELALECGGNHYRWARNAIATGLRLEAAA</sequence>